<evidence type="ECO:0000313" key="2">
    <source>
        <dbReference type="Proteomes" id="UP000594121"/>
    </source>
</evidence>
<sequence>MGRKVFLRGIDEKVYAEAKARAAQLGITVSEAVNIALKAWLESSHGHCSSGPTSAGHGVGDEQGVRYRVVANDGEFEETFDRLEDALAWLRKLYSEGRLRNSYIEPLGAKRARIIEVGMGYDELRGTV</sequence>
<dbReference type="AlphaFoldDB" id="A0A7L9FH73"/>
<dbReference type="Proteomes" id="UP000594121">
    <property type="component" value="Chromosome"/>
</dbReference>
<accession>A0A7L9FH73</accession>
<reference evidence="1 2" key="1">
    <citation type="submission" date="2020-10" db="EMBL/GenBank/DDBJ databases">
        <title>Thermofilum lucidum 3507LT sp. nov. a novel member of Thermofilaceae family isolated from Chile hot spring, and proposal of description order Thermofilales.</title>
        <authorList>
            <person name="Zayulina K.S."/>
            <person name="Elcheninov A.G."/>
            <person name="Toshchakov S.V."/>
            <person name="Kublanov I.V."/>
        </authorList>
    </citation>
    <scope>NUCLEOTIDE SEQUENCE [LARGE SCALE GENOMIC DNA]</scope>
    <source>
        <strain evidence="1 2">3507LT</strain>
    </source>
</reference>
<dbReference type="KEGG" id="thel:IG193_00555"/>
<gene>
    <name evidence="1" type="ORF">IG193_00555</name>
</gene>
<proteinExistence type="predicted"/>
<dbReference type="GeneID" id="59148341"/>
<dbReference type="EMBL" id="CP062310">
    <property type="protein sequence ID" value="QOJ78991.1"/>
    <property type="molecule type" value="Genomic_DNA"/>
</dbReference>
<name>A0A7L9FH73_9CREN</name>
<dbReference type="InParanoid" id="A0A7L9FH73"/>
<protein>
    <submittedName>
        <fullName evidence="1">Uncharacterized protein</fullName>
    </submittedName>
</protein>
<evidence type="ECO:0000313" key="1">
    <source>
        <dbReference type="EMBL" id="QOJ78991.1"/>
    </source>
</evidence>
<organism evidence="1 2">
    <name type="scientific">Infirmifilum lucidum</name>
    <dbReference type="NCBI Taxonomy" id="2776706"/>
    <lineage>
        <taxon>Archaea</taxon>
        <taxon>Thermoproteota</taxon>
        <taxon>Thermoprotei</taxon>
        <taxon>Thermofilales</taxon>
        <taxon>Thermofilaceae</taxon>
        <taxon>Infirmifilum</taxon>
    </lineage>
</organism>
<keyword evidence="2" id="KW-1185">Reference proteome</keyword>
<dbReference type="RefSeq" id="WP_192818963.1">
    <property type="nucleotide sequence ID" value="NZ_CP062310.1"/>
</dbReference>